<dbReference type="HOGENOM" id="CLU_1956086_0_0_2"/>
<evidence type="ECO:0000313" key="1">
    <source>
        <dbReference type="EMBL" id="AKG91777.1"/>
    </source>
</evidence>
<name>A0A0F7IE52_9EURY</name>
<gene>
    <name evidence="1" type="ORF">GAH_00895</name>
</gene>
<dbReference type="EMBL" id="CP011267">
    <property type="protein sequence ID" value="AKG91777.1"/>
    <property type="molecule type" value="Genomic_DNA"/>
</dbReference>
<accession>A0A0F7IE52</accession>
<dbReference type="Proteomes" id="UP000034723">
    <property type="component" value="Chromosome"/>
</dbReference>
<organism evidence="1 2">
    <name type="scientific">Geoglobus ahangari</name>
    <dbReference type="NCBI Taxonomy" id="113653"/>
    <lineage>
        <taxon>Archaea</taxon>
        <taxon>Methanobacteriati</taxon>
        <taxon>Methanobacteriota</taxon>
        <taxon>Archaeoglobi</taxon>
        <taxon>Archaeoglobales</taxon>
        <taxon>Archaeoglobaceae</taxon>
        <taxon>Geoglobus</taxon>
    </lineage>
</organism>
<sequence>MGLFDKLRNVKDAVGEAIESAAAYAKADDFLIERIDEMLSKSWEKVRERRPVTVAGISLESESEYNFVYRAECGLVHVEMEHEFPFLEIEMRRGMKKLEKRLKVADFVEVQGKDFMLKNRETLESILAEMMRAICS</sequence>
<keyword evidence="2" id="KW-1185">Reference proteome</keyword>
<protein>
    <submittedName>
        <fullName evidence="1">Uncharacterized protein</fullName>
    </submittedName>
</protein>
<dbReference type="RefSeq" id="WP_048094928.1">
    <property type="nucleotide sequence ID" value="NZ_CP011267.1"/>
</dbReference>
<dbReference type="KEGG" id="gah:GAH_00895"/>
<dbReference type="AlphaFoldDB" id="A0A0F7IE52"/>
<dbReference type="InParanoid" id="A0A0F7IE52"/>
<dbReference type="STRING" id="113653.GAH_00895"/>
<reference evidence="1 2" key="1">
    <citation type="submission" date="2015-04" db="EMBL/GenBank/DDBJ databases">
        <title>The complete genome sequence of the hyperthermophilic, obligate iron-reducing archaeon Geoglobus ahangari strain 234T.</title>
        <authorList>
            <person name="Manzella M.P."/>
            <person name="Holmes D.E."/>
            <person name="Rocheleau J.M."/>
            <person name="Chung A."/>
            <person name="Reguera G."/>
            <person name="Kashefi K."/>
        </authorList>
    </citation>
    <scope>NUCLEOTIDE SEQUENCE [LARGE SCALE GENOMIC DNA]</scope>
    <source>
        <strain evidence="1 2">234</strain>
    </source>
</reference>
<dbReference type="GeneID" id="24803474"/>
<evidence type="ECO:0000313" key="2">
    <source>
        <dbReference type="Proteomes" id="UP000034723"/>
    </source>
</evidence>
<proteinExistence type="predicted"/>